<dbReference type="InterPro" id="IPR045229">
    <property type="entry name" value="TPP_enz"/>
</dbReference>
<dbReference type="CDD" id="cd02003">
    <property type="entry name" value="TPP_IolD"/>
    <property type="match status" value="1"/>
</dbReference>
<dbReference type="InterPro" id="IPR000399">
    <property type="entry name" value="TPP-bd_CS"/>
</dbReference>
<sequence>MAKLTTAQALVRFLDNQYVSFDGKETKFVDGIFTIFGHGIVCGLGEALDSDPGQLTVYQGKNEQGMAHVAASFAKQNNRRKIIACSSSIGPGAANMITAAATATVNHVPLLLFPADAFSTRQPDPVLQQFEQVQSLSITTNDAYRAVCRYWDRVARPEQLMSAMLNAMRVLTDTAETGAVCISMPQDVEGETYDFPDEFLQKRVHKITRIAPAKDEVEDLAAVLLQAKKPLVICGGGVRYSEAGETLERFCRTFHIPFAETQSGKTACLSSAPYNLGGLGVTGNAAGNVIAKEADVILGVGTRFSDFTTGSKSLFRADAKVLTVNTSRFDAYKLGATKLVADAKLGLEALEAALVKAGYRSGYTTEIADAKAAWEEEMQRLSAYAYDENFRPLIAAGDPRTLPEFAENFGTLTQTAVVAKVRELIPADAICVGAAGSLPGDLQRMWTSDSRYSYNMEYGFSCMGYEIAGALGSKLAEPDKEVYAMCGDGSYLMLHSELVTSVQEHKKINVLLFDNCGFGCINNLEMSNGIGNLATEFRFRTPDGKLSGDLVPIDFARAASGYGVKTYTARSMEELEAALLDSQKQTVSTLIDIKVLPKTMTDGYGAWWHVGVASTSQNEAVRKAYADRKAHLEKARKY</sequence>
<evidence type="ECO:0000256" key="2">
    <source>
        <dbReference type="ARBA" id="ARBA00023052"/>
    </source>
</evidence>
<feature type="domain" description="Thiamine pyrophosphate enzyme N-terminal TPP-binding" evidence="6">
    <location>
        <begin position="29"/>
        <end position="133"/>
    </location>
</feature>
<dbReference type="SUPFAM" id="SSF52467">
    <property type="entry name" value="DHS-like NAD/FAD-binding domain"/>
    <property type="match status" value="1"/>
</dbReference>
<dbReference type="GO" id="GO:0019310">
    <property type="term" value="P:inositol catabolic process"/>
    <property type="evidence" value="ECO:0007669"/>
    <property type="project" value="InterPro"/>
</dbReference>
<dbReference type="GO" id="GO:0005948">
    <property type="term" value="C:acetolactate synthase complex"/>
    <property type="evidence" value="ECO:0007669"/>
    <property type="project" value="TreeGrafter"/>
</dbReference>
<feature type="domain" description="Thiamine pyrophosphate enzyme central" evidence="4">
    <location>
        <begin position="217"/>
        <end position="350"/>
    </location>
</feature>
<dbReference type="InterPro" id="IPR012000">
    <property type="entry name" value="Thiamin_PyroP_enz_cen_dom"/>
</dbReference>
<keyword evidence="7" id="KW-0378">Hydrolase</keyword>
<accession>A0A9D1IE55</accession>
<dbReference type="EMBL" id="DVMW01000028">
    <property type="protein sequence ID" value="HIU35780.1"/>
    <property type="molecule type" value="Genomic_DNA"/>
</dbReference>
<dbReference type="PANTHER" id="PTHR18968">
    <property type="entry name" value="THIAMINE PYROPHOSPHATE ENZYMES"/>
    <property type="match status" value="1"/>
</dbReference>
<evidence type="ECO:0000256" key="3">
    <source>
        <dbReference type="RuleBase" id="RU362132"/>
    </source>
</evidence>
<proteinExistence type="inferred from homology"/>
<dbReference type="InterPro" id="IPR029061">
    <property type="entry name" value="THDP-binding"/>
</dbReference>
<dbReference type="AlphaFoldDB" id="A0A9D1IE55"/>
<dbReference type="GO" id="GO:0102481">
    <property type="term" value="F:3D-(3,5/4)-trihydroxycyclohexane-1,2-dione hydrolase activity"/>
    <property type="evidence" value="ECO:0007669"/>
    <property type="project" value="UniProtKB-EC"/>
</dbReference>
<keyword evidence="2 3" id="KW-0786">Thiamine pyrophosphate</keyword>
<protein>
    <submittedName>
        <fullName evidence="7">3D-(3,5/4)-trihydroxycyclohexane-1,2-dione acylhydrolase (Decyclizing)</fullName>
        <ecNumber evidence="7">3.7.1.22</ecNumber>
    </submittedName>
</protein>
<evidence type="ECO:0000259" key="4">
    <source>
        <dbReference type="Pfam" id="PF00205"/>
    </source>
</evidence>
<evidence type="ECO:0000259" key="5">
    <source>
        <dbReference type="Pfam" id="PF02775"/>
    </source>
</evidence>
<dbReference type="GO" id="GO:0003984">
    <property type="term" value="F:acetolactate synthase activity"/>
    <property type="evidence" value="ECO:0007669"/>
    <property type="project" value="TreeGrafter"/>
</dbReference>
<evidence type="ECO:0000313" key="7">
    <source>
        <dbReference type="EMBL" id="HIU35780.1"/>
    </source>
</evidence>
<reference evidence="7" key="2">
    <citation type="journal article" date="2021" name="PeerJ">
        <title>Extensive microbial diversity within the chicken gut microbiome revealed by metagenomics and culture.</title>
        <authorList>
            <person name="Gilroy R."/>
            <person name="Ravi A."/>
            <person name="Getino M."/>
            <person name="Pursley I."/>
            <person name="Horton D.L."/>
            <person name="Alikhan N.F."/>
            <person name="Baker D."/>
            <person name="Gharbi K."/>
            <person name="Hall N."/>
            <person name="Watson M."/>
            <person name="Adriaenssens E.M."/>
            <person name="Foster-Nyarko E."/>
            <person name="Jarju S."/>
            <person name="Secka A."/>
            <person name="Antonio M."/>
            <person name="Oren A."/>
            <person name="Chaudhuri R.R."/>
            <person name="La Ragione R."/>
            <person name="Hildebrand F."/>
            <person name="Pallen M.J."/>
        </authorList>
    </citation>
    <scope>NUCLEOTIDE SEQUENCE</scope>
    <source>
        <strain evidence="7">ChiGjej1B1-19959</strain>
    </source>
</reference>
<dbReference type="PROSITE" id="PS00187">
    <property type="entry name" value="TPP_ENZYMES"/>
    <property type="match status" value="1"/>
</dbReference>
<dbReference type="CDD" id="cd07035">
    <property type="entry name" value="TPP_PYR_POX_like"/>
    <property type="match status" value="1"/>
</dbReference>
<dbReference type="Pfam" id="PF00205">
    <property type="entry name" value="TPP_enzyme_M"/>
    <property type="match status" value="1"/>
</dbReference>
<dbReference type="Gene3D" id="3.40.50.1220">
    <property type="entry name" value="TPP-binding domain"/>
    <property type="match status" value="1"/>
</dbReference>
<dbReference type="GO" id="GO:0009097">
    <property type="term" value="P:isoleucine biosynthetic process"/>
    <property type="evidence" value="ECO:0007669"/>
    <property type="project" value="TreeGrafter"/>
</dbReference>
<dbReference type="InterPro" id="IPR012001">
    <property type="entry name" value="Thiamin_PyroP_enz_TPP-bd_dom"/>
</dbReference>
<dbReference type="InterPro" id="IPR029035">
    <property type="entry name" value="DHS-like_NAD/FAD-binding_dom"/>
</dbReference>
<dbReference type="GO" id="GO:0050660">
    <property type="term" value="F:flavin adenine dinucleotide binding"/>
    <property type="evidence" value="ECO:0007669"/>
    <property type="project" value="TreeGrafter"/>
</dbReference>
<dbReference type="InterPro" id="IPR030817">
    <property type="entry name" value="Myo_inos_IolD"/>
</dbReference>
<evidence type="ECO:0000256" key="1">
    <source>
        <dbReference type="ARBA" id="ARBA00007812"/>
    </source>
</evidence>
<organism evidence="7 8">
    <name type="scientific">Candidatus Fimenecus excrementigallinarum</name>
    <dbReference type="NCBI Taxonomy" id="2840816"/>
    <lineage>
        <taxon>Bacteria</taxon>
        <taxon>Bacillati</taxon>
        <taxon>Bacillota</taxon>
        <taxon>Clostridia</taxon>
        <taxon>Candidatus Fimenecus</taxon>
    </lineage>
</organism>
<dbReference type="Proteomes" id="UP000824071">
    <property type="component" value="Unassembled WGS sequence"/>
</dbReference>
<dbReference type="InterPro" id="IPR011766">
    <property type="entry name" value="TPP_enzyme_TPP-bd"/>
</dbReference>
<comment type="caution">
    <text evidence="7">The sequence shown here is derived from an EMBL/GenBank/DDBJ whole genome shotgun (WGS) entry which is preliminary data.</text>
</comment>
<feature type="domain" description="Thiamine pyrophosphate enzyme TPP-binding" evidence="5">
    <location>
        <begin position="435"/>
        <end position="593"/>
    </location>
</feature>
<dbReference type="GO" id="GO:0009099">
    <property type="term" value="P:L-valine biosynthetic process"/>
    <property type="evidence" value="ECO:0007669"/>
    <property type="project" value="TreeGrafter"/>
</dbReference>
<dbReference type="PANTHER" id="PTHR18968:SF9">
    <property type="entry name" value="3D-(3,5_4)-TRIHYDROXYCYCLOHEXANE-1,2-DIONE HYDROLASE"/>
    <property type="match status" value="1"/>
</dbReference>
<reference evidence="7" key="1">
    <citation type="submission" date="2020-10" db="EMBL/GenBank/DDBJ databases">
        <authorList>
            <person name="Gilroy R."/>
        </authorList>
    </citation>
    <scope>NUCLEOTIDE SEQUENCE</scope>
    <source>
        <strain evidence="7">ChiGjej1B1-19959</strain>
    </source>
</reference>
<evidence type="ECO:0000313" key="8">
    <source>
        <dbReference type="Proteomes" id="UP000824071"/>
    </source>
</evidence>
<dbReference type="Pfam" id="PF02776">
    <property type="entry name" value="TPP_enzyme_N"/>
    <property type="match status" value="1"/>
</dbReference>
<dbReference type="GO" id="GO:0030976">
    <property type="term" value="F:thiamine pyrophosphate binding"/>
    <property type="evidence" value="ECO:0007669"/>
    <property type="project" value="InterPro"/>
</dbReference>
<dbReference type="SUPFAM" id="SSF52518">
    <property type="entry name" value="Thiamin diphosphate-binding fold (THDP-binding)"/>
    <property type="match status" value="2"/>
</dbReference>
<dbReference type="GO" id="GO:0000287">
    <property type="term" value="F:magnesium ion binding"/>
    <property type="evidence" value="ECO:0007669"/>
    <property type="project" value="InterPro"/>
</dbReference>
<dbReference type="Gene3D" id="3.40.50.970">
    <property type="match status" value="2"/>
</dbReference>
<gene>
    <name evidence="7" type="primary">iolD</name>
    <name evidence="7" type="ORF">IAC53_04130</name>
</gene>
<dbReference type="Pfam" id="PF02775">
    <property type="entry name" value="TPP_enzyme_C"/>
    <property type="match status" value="1"/>
</dbReference>
<dbReference type="NCBIfam" id="TIGR04377">
    <property type="entry name" value="myo_inos_iolD"/>
    <property type="match status" value="1"/>
</dbReference>
<dbReference type="EC" id="3.7.1.22" evidence="7"/>
<comment type="similarity">
    <text evidence="1 3">Belongs to the TPP enzyme family.</text>
</comment>
<evidence type="ECO:0000259" key="6">
    <source>
        <dbReference type="Pfam" id="PF02776"/>
    </source>
</evidence>
<name>A0A9D1IE55_9FIRM</name>